<proteinExistence type="predicted"/>
<keyword evidence="2" id="KW-1185">Reference proteome</keyword>
<gene>
    <name evidence="1" type="ORF">Cadr_000006314</name>
</gene>
<reference evidence="1 2" key="1">
    <citation type="journal article" date="2019" name="Mol. Ecol. Resour.">
        <title>Improving Illumina assemblies with Hi-C and long reads: an example with the North African dromedary.</title>
        <authorList>
            <person name="Elbers J.P."/>
            <person name="Rogers M.F."/>
            <person name="Perelman P.L."/>
            <person name="Proskuryakova A.A."/>
            <person name="Serdyukova N.A."/>
            <person name="Johnson W.E."/>
            <person name="Horin P."/>
            <person name="Corander J."/>
            <person name="Murphy D."/>
            <person name="Burger P.A."/>
        </authorList>
    </citation>
    <scope>NUCLEOTIDE SEQUENCE [LARGE SCALE GENOMIC DNA]</scope>
    <source>
        <strain evidence="1">Drom800</strain>
        <tissue evidence="1">Blood</tissue>
    </source>
</reference>
<evidence type="ECO:0000313" key="2">
    <source>
        <dbReference type="Proteomes" id="UP000299084"/>
    </source>
</evidence>
<comment type="caution">
    <text evidence="1">The sequence shown here is derived from an EMBL/GenBank/DDBJ whole genome shotgun (WGS) entry which is preliminary data.</text>
</comment>
<protein>
    <submittedName>
        <fullName evidence="1">Uncharacterized protein</fullName>
    </submittedName>
</protein>
<dbReference type="AlphaFoldDB" id="A0A5N4E1H0"/>
<dbReference type="Proteomes" id="UP000299084">
    <property type="component" value="Unassembled WGS sequence"/>
</dbReference>
<accession>A0A5N4E1H0</accession>
<dbReference type="EMBL" id="JWIN03000006">
    <property type="protein sequence ID" value="KAB1277205.1"/>
    <property type="molecule type" value="Genomic_DNA"/>
</dbReference>
<evidence type="ECO:0000313" key="1">
    <source>
        <dbReference type="EMBL" id="KAB1277205.1"/>
    </source>
</evidence>
<sequence>MVGIRMTNLAIENMESKPHPQQEDQAKTFQCRDLLIATNFSISLRPQWLLLEKLPSFSEHLLFLLSILSLNFSSLPCILEAVLCGLHNGPPGPLVFYGIQIKQSSTCGKLEEER</sequence>
<organism evidence="1 2">
    <name type="scientific">Camelus dromedarius</name>
    <name type="common">Dromedary</name>
    <name type="synonym">Arabian camel</name>
    <dbReference type="NCBI Taxonomy" id="9838"/>
    <lineage>
        <taxon>Eukaryota</taxon>
        <taxon>Metazoa</taxon>
        <taxon>Chordata</taxon>
        <taxon>Craniata</taxon>
        <taxon>Vertebrata</taxon>
        <taxon>Euteleostomi</taxon>
        <taxon>Mammalia</taxon>
        <taxon>Eutheria</taxon>
        <taxon>Laurasiatheria</taxon>
        <taxon>Artiodactyla</taxon>
        <taxon>Tylopoda</taxon>
        <taxon>Camelidae</taxon>
        <taxon>Camelus</taxon>
    </lineage>
</organism>
<name>A0A5N4E1H0_CAMDR</name>